<dbReference type="InterPro" id="IPR000212">
    <property type="entry name" value="DNA_helicase_UvrD/REP"/>
</dbReference>
<dbReference type="PANTHER" id="PTHR11070:SF2">
    <property type="entry name" value="ATP-DEPENDENT DNA HELICASE SRS2"/>
    <property type="match status" value="1"/>
</dbReference>
<keyword evidence="1" id="KW-0547">Nucleotide-binding</keyword>
<keyword evidence="3" id="KW-0347">Helicase</keyword>
<protein>
    <submittedName>
        <fullName evidence="6">UvrD-helicase domain-containing protein</fullName>
    </submittedName>
</protein>
<proteinExistence type="predicted"/>
<evidence type="ECO:0000256" key="2">
    <source>
        <dbReference type="ARBA" id="ARBA00022801"/>
    </source>
</evidence>
<name>A0ABY5FQG0_9BACL</name>
<accession>A0ABY5FQG0</accession>
<dbReference type="InterPro" id="IPR027417">
    <property type="entry name" value="P-loop_NTPase"/>
</dbReference>
<dbReference type="Pfam" id="PF00580">
    <property type="entry name" value="UvrD-helicase"/>
    <property type="match status" value="1"/>
</dbReference>
<evidence type="ECO:0000313" key="6">
    <source>
        <dbReference type="EMBL" id="UTT43854.1"/>
    </source>
</evidence>
<keyword evidence="7" id="KW-1185">Reference proteome</keyword>
<feature type="domain" description="UvrD-like helicase ATP-binding" evidence="5">
    <location>
        <begin position="26"/>
        <end position="143"/>
    </location>
</feature>
<evidence type="ECO:0000259" key="5">
    <source>
        <dbReference type="Pfam" id="PF00580"/>
    </source>
</evidence>
<dbReference type="RefSeq" id="WP_255178195.1">
    <property type="nucleotide sequence ID" value="NZ_CP101462.1"/>
</dbReference>
<evidence type="ECO:0000313" key="7">
    <source>
        <dbReference type="Proteomes" id="UP001060325"/>
    </source>
</evidence>
<dbReference type="Gene3D" id="3.40.50.300">
    <property type="entry name" value="P-loop containing nucleotide triphosphate hydrolases"/>
    <property type="match status" value="1"/>
</dbReference>
<sequence>MISSFKESLLSEIESCLLSDNIHFSSQQKEVLRNNNSVNVIAGPGSGKTTVLIAKCALLLKSENHKDKGICVITHTNVAVDEIKSGLKKAGINEISHPNFVGTIQDFIIQYFSRKAFHLFLKDTEMKILDTEEYYNQFCKVFSVLKPAEYSYYPPRLYFAIQMCTIMQRKVQNFASWVLVFRQRMRDTITVTCEI</sequence>
<dbReference type="Proteomes" id="UP001060325">
    <property type="component" value="Chromosome"/>
</dbReference>
<reference evidence="6" key="1">
    <citation type="submission" date="2022-07" db="EMBL/GenBank/DDBJ databases">
        <title>Complete genome of CX2.</title>
        <authorList>
            <person name="Cao G."/>
        </authorList>
    </citation>
    <scope>NUCLEOTIDE SEQUENCE</scope>
    <source>
        <strain evidence="6">CX2</strain>
    </source>
</reference>
<dbReference type="InterPro" id="IPR014016">
    <property type="entry name" value="UvrD-like_ATP-bd"/>
</dbReference>
<keyword evidence="2" id="KW-0378">Hydrolase</keyword>
<evidence type="ECO:0000256" key="1">
    <source>
        <dbReference type="ARBA" id="ARBA00022741"/>
    </source>
</evidence>
<dbReference type="EMBL" id="CP101462">
    <property type="protein sequence ID" value="UTT43854.1"/>
    <property type="molecule type" value="Genomic_DNA"/>
</dbReference>
<gene>
    <name evidence="6" type="ORF">NMQ00_04960</name>
</gene>
<dbReference type="PANTHER" id="PTHR11070">
    <property type="entry name" value="UVRD / RECB / PCRA DNA HELICASE FAMILY MEMBER"/>
    <property type="match status" value="1"/>
</dbReference>
<evidence type="ECO:0000256" key="3">
    <source>
        <dbReference type="ARBA" id="ARBA00022806"/>
    </source>
</evidence>
<organism evidence="6 7">
    <name type="scientific">Exiguobacterium aurantiacum</name>
    <dbReference type="NCBI Taxonomy" id="33987"/>
    <lineage>
        <taxon>Bacteria</taxon>
        <taxon>Bacillati</taxon>
        <taxon>Bacillota</taxon>
        <taxon>Bacilli</taxon>
        <taxon>Bacillales</taxon>
        <taxon>Bacillales Family XII. Incertae Sedis</taxon>
        <taxon>Exiguobacterium</taxon>
    </lineage>
</organism>
<evidence type="ECO:0000256" key="4">
    <source>
        <dbReference type="ARBA" id="ARBA00022840"/>
    </source>
</evidence>
<keyword evidence="4" id="KW-0067">ATP-binding</keyword>
<dbReference type="SUPFAM" id="SSF52540">
    <property type="entry name" value="P-loop containing nucleoside triphosphate hydrolases"/>
    <property type="match status" value="1"/>
</dbReference>